<dbReference type="PANTHER" id="PTHR10064">
    <property type="entry name" value="60S RIBOSOMAL PROTEIN L22"/>
    <property type="match status" value="1"/>
</dbReference>
<dbReference type="GO" id="GO:0002181">
    <property type="term" value="P:cytoplasmic translation"/>
    <property type="evidence" value="ECO:0007669"/>
    <property type="project" value="TreeGrafter"/>
</dbReference>
<dbReference type="EMBL" id="JACAGC010000018">
    <property type="protein sequence ID" value="KAF6302993.1"/>
    <property type="molecule type" value="Genomic_DNA"/>
</dbReference>
<proteinExistence type="inferred from homology"/>
<comment type="caution">
    <text evidence="4">The sequence shown here is derived from an EMBL/GenBank/DDBJ whole genome shotgun (WGS) entry which is preliminary data.</text>
</comment>
<dbReference type="InterPro" id="IPR038526">
    <property type="entry name" value="Ribosomal_eL22_sf"/>
</dbReference>
<dbReference type="GO" id="GO:0003723">
    <property type="term" value="F:RNA binding"/>
    <property type="evidence" value="ECO:0007669"/>
    <property type="project" value="TreeGrafter"/>
</dbReference>
<dbReference type="InterPro" id="IPR002671">
    <property type="entry name" value="Ribosomal_eL22"/>
</dbReference>
<gene>
    <name evidence="4" type="ORF">mRhiFer1_008730</name>
</gene>
<keyword evidence="3" id="KW-0687">Ribonucleoprotein</keyword>
<dbReference type="GO" id="GO:0003735">
    <property type="term" value="F:structural constituent of ribosome"/>
    <property type="evidence" value="ECO:0007669"/>
    <property type="project" value="InterPro"/>
</dbReference>
<evidence type="ECO:0000256" key="3">
    <source>
        <dbReference type="ARBA" id="ARBA00023274"/>
    </source>
</evidence>
<organism evidence="4 5">
    <name type="scientific">Rhinolophus ferrumequinum</name>
    <name type="common">Greater horseshoe bat</name>
    <dbReference type="NCBI Taxonomy" id="59479"/>
    <lineage>
        <taxon>Eukaryota</taxon>
        <taxon>Metazoa</taxon>
        <taxon>Chordata</taxon>
        <taxon>Craniata</taxon>
        <taxon>Vertebrata</taxon>
        <taxon>Euteleostomi</taxon>
        <taxon>Mammalia</taxon>
        <taxon>Eutheria</taxon>
        <taxon>Laurasiatheria</taxon>
        <taxon>Chiroptera</taxon>
        <taxon>Yinpterochiroptera</taxon>
        <taxon>Rhinolophoidea</taxon>
        <taxon>Rhinolophidae</taxon>
        <taxon>Rhinolophinae</taxon>
        <taxon>Rhinolophus</taxon>
    </lineage>
</organism>
<evidence type="ECO:0008006" key="6">
    <source>
        <dbReference type="Google" id="ProtNLM"/>
    </source>
</evidence>
<dbReference type="AlphaFoldDB" id="A0A7J7TRH4"/>
<evidence type="ECO:0000256" key="2">
    <source>
        <dbReference type="ARBA" id="ARBA00022980"/>
    </source>
</evidence>
<dbReference type="Proteomes" id="UP000585614">
    <property type="component" value="Unassembled WGS sequence"/>
</dbReference>
<evidence type="ECO:0000313" key="4">
    <source>
        <dbReference type="EMBL" id="KAF6302993.1"/>
    </source>
</evidence>
<protein>
    <recommendedName>
        <fullName evidence="6">Ribosomal protein L22 like 1</fullName>
    </recommendedName>
</protein>
<dbReference type="Gene3D" id="3.30.1360.210">
    <property type="match status" value="1"/>
</dbReference>
<dbReference type="Pfam" id="PF01776">
    <property type="entry name" value="Ribosomal_L22e"/>
    <property type="match status" value="1"/>
</dbReference>
<keyword evidence="2" id="KW-0689">Ribosomal protein</keyword>
<sequence length="165" mass="19706">MVAQDPLRVTVFRKRQHFTLRRVFPELLRAEASHKQDYWSGDEFDISCGEVQDLKKQSKRHGFKKKGFFPDGLHHRLEMKPKEKVKVNGKTRNLRTAVHIERCKNKMTDASEKLFSKRYLKYLTKKYLKKNSLHDWLHVVASDRETYELRYFQTSQDEDGSESED</sequence>
<dbReference type="GO" id="GO:1990904">
    <property type="term" value="C:ribonucleoprotein complex"/>
    <property type="evidence" value="ECO:0007669"/>
    <property type="project" value="UniProtKB-KW"/>
</dbReference>
<evidence type="ECO:0000256" key="1">
    <source>
        <dbReference type="ARBA" id="ARBA00007817"/>
    </source>
</evidence>
<name>A0A7J7TRH4_RHIFE</name>
<comment type="similarity">
    <text evidence="1">Belongs to the eukaryotic ribosomal protein eL22 family.</text>
</comment>
<evidence type="ECO:0000313" key="5">
    <source>
        <dbReference type="Proteomes" id="UP000585614"/>
    </source>
</evidence>
<reference evidence="4 5" key="1">
    <citation type="journal article" date="2020" name="Nature">
        <title>Six reference-quality genomes reveal evolution of bat adaptations.</title>
        <authorList>
            <person name="Jebb D."/>
            <person name="Huang Z."/>
            <person name="Pippel M."/>
            <person name="Hughes G.M."/>
            <person name="Lavrichenko K."/>
            <person name="Devanna P."/>
            <person name="Winkler S."/>
            <person name="Jermiin L.S."/>
            <person name="Skirmuntt E.C."/>
            <person name="Katzourakis A."/>
            <person name="Burkitt-Gray L."/>
            <person name="Ray D.A."/>
            <person name="Sullivan K.A.M."/>
            <person name="Roscito J.G."/>
            <person name="Kirilenko B.M."/>
            <person name="Davalos L.M."/>
            <person name="Corthals A.P."/>
            <person name="Power M.L."/>
            <person name="Jones G."/>
            <person name="Ransome R.D."/>
            <person name="Dechmann D.K.N."/>
            <person name="Locatelli A.G."/>
            <person name="Puechmaille S.J."/>
            <person name="Fedrigo O."/>
            <person name="Jarvis E.D."/>
            <person name="Hiller M."/>
            <person name="Vernes S.C."/>
            <person name="Myers E.W."/>
            <person name="Teeling E.C."/>
        </authorList>
    </citation>
    <scope>NUCLEOTIDE SEQUENCE [LARGE SCALE GENOMIC DNA]</scope>
    <source>
        <strain evidence="4">MRhiFer1</strain>
        <tissue evidence="4">Lung</tissue>
    </source>
</reference>
<dbReference type="PANTHER" id="PTHR10064:SF1">
    <property type="entry name" value="RIBOSOMAL PROTEIN EL22-LIKE"/>
    <property type="match status" value="1"/>
</dbReference>
<dbReference type="GO" id="GO:0005840">
    <property type="term" value="C:ribosome"/>
    <property type="evidence" value="ECO:0007669"/>
    <property type="project" value="UniProtKB-KW"/>
</dbReference>
<accession>A0A7J7TRH4</accession>